<keyword evidence="1" id="KW-0812">Transmembrane</keyword>
<proteinExistence type="predicted"/>
<keyword evidence="1" id="KW-1133">Transmembrane helix</keyword>
<dbReference type="EMBL" id="ACKY01000114">
    <property type="protein sequence ID" value="EEV87728.1"/>
    <property type="molecule type" value="Genomic_DNA"/>
</dbReference>
<reference evidence="2 3" key="1">
    <citation type="submission" date="2009-08" db="EMBL/GenBank/DDBJ databases">
        <authorList>
            <person name="Qin X."/>
            <person name="Bachman B."/>
            <person name="Battles P."/>
            <person name="Bell A."/>
            <person name="Bess C."/>
            <person name="Bickham C."/>
            <person name="Chaboub L."/>
            <person name="Chen D."/>
            <person name="Coyle M."/>
            <person name="Deiros D.R."/>
            <person name="Dinh H."/>
            <person name="Forbes L."/>
            <person name="Fowler G."/>
            <person name="Francisco L."/>
            <person name="Fu Q."/>
            <person name="Gubbala S."/>
            <person name="Hale W."/>
            <person name="Han Y."/>
            <person name="Hemphill L."/>
            <person name="Highlander S.K."/>
            <person name="Hirani K."/>
            <person name="Hogues M."/>
            <person name="Jackson L."/>
            <person name="Jakkamsetti A."/>
            <person name="Javaid M."/>
            <person name="Jiang H."/>
            <person name="Korchina V."/>
            <person name="Kovar C."/>
            <person name="Lara F."/>
            <person name="Lee S."/>
            <person name="Mata R."/>
            <person name="Mathew T."/>
            <person name="Moen C."/>
            <person name="Morales K."/>
            <person name="Munidasa M."/>
            <person name="Nazareth L."/>
            <person name="Ngo R."/>
            <person name="Nguyen L."/>
            <person name="Okwuonu G."/>
            <person name="Ongeri F."/>
            <person name="Patil S."/>
            <person name="Petrosino J."/>
            <person name="Pham C."/>
            <person name="Pham P."/>
            <person name="Pu L.-L."/>
            <person name="Puazo M."/>
            <person name="Raj R."/>
            <person name="Reid J."/>
            <person name="Rouhana J."/>
            <person name="Saada N."/>
            <person name="Shang Y."/>
            <person name="Simmons D."/>
            <person name="Thornton R."/>
            <person name="Warren J."/>
            <person name="Weissenberger G."/>
            <person name="Zhang J."/>
            <person name="Zhang L."/>
            <person name="Zhou C."/>
            <person name="Zhu D."/>
            <person name="Muzny D."/>
            <person name="Worley K."/>
            <person name="Gibbs R."/>
        </authorList>
    </citation>
    <scope>NUCLEOTIDE SEQUENCE [LARGE SCALE GENOMIC DNA]</scope>
    <source>
        <strain evidence="3">ATCC 15826 / DSM 8339 / NCTC 10426 / 6573</strain>
    </source>
</reference>
<evidence type="ECO:0000256" key="1">
    <source>
        <dbReference type="SAM" id="Phobius"/>
    </source>
</evidence>
<feature type="transmembrane region" description="Helical" evidence="1">
    <location>
        <begin position="45"/>
        <end position="70"/>
    </location>
</feature>
<dbReference type="HOGENOM" id="CLU_2492147_0_0_6"/>
<gene>
    <name evidence="2" type="ORF">HMPREF0198_2122</name>
</gene>
<organism evidence="2 3">
    <name type="scientific">Cardiobacterium hominis (strain ATCC 15826 / DSM 8339 / NCTC 10426 / 6573)</name>
    <dbReference type="NCBI Taxonomy" id="638300"/>
    <lineage>
        <taxon>Bacteria</taxon>
        <taxon>Pseudomonadati</taxon>
        <taxon>Pseudomonadota</taxon>
        <taxon>Gammaproteobacteria</taxon>
        <taxon>Cardiobacteriales</taxon>
        <taxon>Cardiobacteriaceae</taxon>
        <taxon>Cardiobacterium</taxon>
    </lineage>
</organism>
<keyword evidence="1" id="KW-0472">Membrane</keyword>
<accession>C8NC94</accession>
<evidence type="ECO:0000313" key="3">
    <source>
        <dbReference type="Proteomes" id="UP000004870"/>
    </source>
</evidence>
<evidence type="ECO:0000313" key="2">
    <source>
        <dbReference type="EMBL" id="EEV87728.1"/>
    </source>
</evidence>
<name>C8NC94_CARH6</name>
<sequence length="86" mass="10048">MFYKGLPCGKKVQFFATKSAIFFNALFLIHLFFRVCGKKKCNMIALILHFYCTLRVLNFSFCFIVLSVFFRSCCTCCTFPDTPHDF</sequence>
<dbReference type="Proteomes" id="UP000004870">
    <property type="component" value="Unassembled WGS sequence"/>
</dbReference>
<dbReference type="AlphaFoldDB" id="C8NC94"/>
<feature type="transmembrane region" description="Helical" evidence="1">
    <location>
        <begin position="12"/>
        <end position="33"/>
    </location>
</feature>
<protein>
    <submittedName>
        <fullName evidence="2">Uncharacterized protein</fullName>
    </submittedName>
</protein>
<comment type="caution">
    <text evidence="2">The sequence shown here is derived from an EMBL/GenBank/DDBJ whole genome shotgun (WGS) entry which is preliminary data.</text>
</comment>
<keyword evidence="3" id="KW-1185">Reference proteome</keyword>